<proteinExistence type="predicted"/>
<evidence type="ECO:0000313" key="2">
    <source>
        <dbReference type="Proteomes" id="UP000828251"/>
    </source>
</evidence>
<sequence>YIPKWVRKMACKMAYFRPHRQRHEHVSQSCVTPSQATRPCVPCSFQRVASQAVTRPST</sequence>
<evidence type="ECO:0000313" key="1">
    <source>
        <dbReference type="EMBL" id="KAH1114281.1"/>
    </source>
</evidence>
<reference evidence="1 2" key="1">
    <citation type="journal article" date="2021" name="Plant Biotechnol. J.">
        <title>Multi-omics assisted identification of the key and species-specific regulatory components of drought-tolerant mechanisms in Gossypium stocksii.</title>
        <authorList>
            <person name="Yu D."/>
            <person name="Ke L."/>
            <person name="Zhang D."/>
            <person name="Wu Y."/>
            <person name="Sun Y."/>
            <person name="Mei J."/>
            <person name="Sun J."/>
            <person name="Sun Y."/>
        </authorList>
    </citation>
    <scope>NUCLEOTIDE SEQUENCE [LARGE SCALE GENOMIC DNA]</scope>
    <source>
        <strain evidence="2">cv. E1</strain>
        <tissue evidence="1">Leaf</tissue>
    </source>
</reference>
<dbReference type="Proteomes" id="UP000828251">
    <property type="component" value="Unassembled WGS sequence"/>
</dbReference>
<feature type="non-terminal residue" evidence="1">
    <location>
        <position position="58"/>
    </location>
</feature>
<accession>A0A9D3W7P6</accession>
<feature type="non-terminal residue" evidence="1">
    <location>
        <position position="1"/>
    </location>
</feature>
<name>A0A9D3W7P6_9ROSI</name>
<comment type="caution">
    <text evidence="1">The sequence shown here is derived from an EMBL/GenBank/DDBJ whole genome shotgun (WGS) entry which is preliminary data.</text>
</comment>
<protein>
    <submittedName>
        <fullName evidence="1">Uncharacterized protein</fullName>
    </submittedName>
</protein>
<dbReference type="AlphaFoldDB" id="A0A9D3W7P6"/>
<dbReference type="EMBL" id="JAIQCV010000003">
    <property type="protein sequence ID" value="KAH1114281.1"/>
    <property type="molecule type" value="Genomic_DNA"/>
</dbReference>
<gene>
    <name evidence="1" type="ORF">J1N35_007659</name>
</gene>
<organism evidence="1 2">
    <name type="scientific">Gossypium stocksii</name>
    <dbReference type="NCBI Taxonomy" id="47602"/>
    <lineage>
        <taxon>Eukaryota</taxon>
        <taxon>Viridiplantae</taxon>
        <taxon>Streptophyta</taxon>
        <taxon>Embryophyta</taxon>
        <taxon>Tracheophyta</taxon>
        <taxon>Spermatophyta</taxon>
        <taxon>Magnoliopsida</taxon>
        <taxon>eudicotyledons</taxon>
        <taxon>Gunneridae</taxon>
        <taxon>Pentapetalae</taxon>
        <taxon>rosids</taxon>
        <taxon>malvids</taxon>
        <taxon>Malvales</taxon>
        <taxon>Malvaceae</taxon>
        <taxon>Malvoideae</taxon>
        <taxon>Gossypium</taxon>
    </lineage>
</organism>
<keyword evidence="2" id="KW-1185">Reference proteome</keyword>